<dbReference type="SMART" id="SM00072">
    <property type="entry name" value="GuKc"/>
    <property type="match status" value="1"/>
</dbReference>
<evidence type="ECO:0000256" key="3">
    <source>
        <dbReference type="ARBA" id="ARBA00022679"/>
    </source>
</evidence>
<dbReference type="Gene3D" id="3.40.50.300">
    <property type="entry name" value="P-loop containing nucleotide triphosphate hydrolases"/>
    <property type="match status" value="1"/>
</dbReference>
<dbReference type="HAMAP" id="MF_00836">
    <property type="entry name" value="PhnN"/>
    <property type="match status" value="1"/>
</dbReference>
<sequence length="180" mass="19143">MTGVLVAIVGPSGVGKDTLIDALAKARPDIVKVRRIVTRAADAGGEAHLAVSQAQFEAQRAAGCYAFDWRAHGLRYAIPASINDHLAQGRIVVFNGSRKALPEIQQAYPGLLVLMITASHEVLAQRLQTRGREDAQAIAARLSRADLDAPVGAVTIRNDTTIEDALAQMLAAISRATERA</sequence>
<evidence type="ECO:0000259" key="7">
    <source>
        <dbReference type="SMART" id="SM00072"/>
    </source>
</evidence>
<comment type="function">
    <text evidence="6">Catalyzes the phosphorylation of ribose 1,5-bisphosphate to 5-phospho-D-ribosyl alpha-1-diphosphate (PRPP).</text>
</comment>
<evidence type="ECO:0000313" key="8">
    <source>
        <dbReference type="EMBL" id="ATX64813.1"/>
    </source>
</evidence>
<dbReference type="Pfam" id="PF00625">
    <property type="entry name" value="Guanylate_kin"/>
    <property type="match status" value="1"/>
</dbReference>
<proteinExistence type="inferred from homology"/>
<dbReference type="NCBIfam" id="TIGR02322">
    <property type="entry name" value="phosphon_PhnN"/>
    <property type="match status" value="1"/>
</dbReference>
<gene>
    <name evidence="6 8" type="primary">phnN</name>
    <name evidence="8" type="ORF">BG454_02310</name>
</gene>
<dbReference type="InterPro" id="IPR012699">
    <property type="entry name" value="PhnN"/>
</dbReference>
<evidence type="ECO:0000256" key="6">
    <source>
        <dbReference type="HAMAP-Rule" id="MF_00836"/>
    </source>
</evidence>
<feature type="domain" description="Guanylate kinase/L-type calcium channel beta subunit" evidence="7">
    <location>
        <begin position="2"/>
        <end position="177"/>
    </location>
</feature>
<dbReference type="AlphaFoldDB" id="A0A2K8KAA3"/>
<evidence type="ECO:0000256" key="4">
    <source>
        <dbReference type="ARBA" id="ARBA00022741"/>
    </source>
</evidence>
<dbReference type="OrthoDB" id="341217at2"/>
<dbReference type="KEGG" id="rbg:BG454_02310"/>
<dbReference type="InterPro" id="IPR008145">
    <property type="entry name" value="GK/Ca_channel_bsu"/>
</dbReference>
<dbReference type="Proteomes" id="UP000228948">
    <property type="component" value="Chromosome"/>
</dbReference>
<keyword evidence="9" id="KW-1185">Reference proteome</keyword>
<protein>
    <recommendedName>
        <fullName evidence="6">Ribose 1,5-bisphosphate phosphokinase PhnN</fullName>
        <ecNumber evidence="6">2.7.4.23</ecNumber>
    </recommendedName>
    <alternativeName>
        <fullName evidence="6">Ribose 1,5-bisphosphokinase</fullName>
    </alternativeName>
</protein>
<dbReference type="EC" id="2.7.4.23" evidence="6"/>
<comment type="similarity">
    <text evidence="6">Belongs to the ribose 1,5-bisphosphokinase family.</text>
</comment>
<dbReference type="SUPFAM" id="SSF52540">
    <property type="entry name" value="P-loop containing nucleoside triphosphate hydrolases"/>
    <property type="match status" value="1"/>
</dbReference>
<evidence type="ECO:0000256" key="2">
    <source>
        <dbReference type="ARBA" id="ARBA00005069"/>
    </source>
</evidence>
<dbReference type="PANTHER" id="PTHR23117:SF8">
    <property type="entry name" value="RIBOSE 1,5-BISPHOSPHATE PHOSPHOKINASE PHNN"/>
    <property type="match status" value="1"/>
</dbReference>
<keyword evidence="5 6" id="KW-0067">ATP-binding</keyword>
<evidence type="ECO:0000256" key="5">
    <source>
        <dbReference type="ARBA" id="ARBA00022840"/>
    </source>
</evidence>
<dbReference type="GO" id="GO:0006015">
    <property type="term" value="P:5-phosphoribose 1-diphosphate biosynthetic process"/>
    <property type="evidence" value="ECO:0007669"/>
    <property type="project" value="UniProtKB-UniRule"/>
</dbReference>
<keyword evidence="8" id="KW-0418">Kinase</keyword>
<dbReference type="PANTHER" id="PTHR23117">
    <property type="entry name" value="GUANYLATE KINASE-RELATED"/>
    <property type="match status" value="1"/>
</dbReference>
<organism evidence="8 9">
    <name type="scientific">Roseinatronobacter bogoriensis subsp. barguzinensis</name>
    <dbReference type="NCBI Taxonomy" id="441209"/>
    <lineage>
        <taxon>Bacteria</taxon>
        <taxon>Pseudomonadati</taxon>
        <taxon>Pseudomonadota</taxon>
        <taxon>Alphaproteobacteria</taxon>
        <taxon>Rhodobacterales</taxon>
        <taxon>Paracoccaceae</taxon>
        <taxon>Roseinatronobacter</taxon>
    </lineage>
</organism>
<evidence type="ECO:0000313" key="9">
    <source>
        <dbReference type="Proteomes" id="UP000228948"/>
    </source>
</evidence>
<dbReference type="EMBL" id="CP024899">
    <property type="protein sequence ID" value="ATX64813.1"/>
    <property type="molecule type" value="Genomic_DNA"/>
</dbReference>
<comment type="catalytic activity">
    <reaction evidence="1 6">
        <text>alpha-D-ribose 1,5-bisphosphate + ATP = 5-phospho-alpha-D-ribose 1-diphosphate + ADP</text>
        <dbReference type="Rhea" id="RHEA:20109"/>
        <dbReference type="ChEBI" id="CHEBI:30616"/>
        <dbReference type="ChEBI" id="CHEBI:58017"/>
        <dbReference type="ChEBI" id="CHEBI:68688"/>
        <dbReference type="ChEBI" id="CHEBI:456216"/>
        <dbReference type="EC" id="2.7.4.23"/>
    </reaction>
</comment>
<dbReference type="GO" id="GO:0033863">
    <property type="term" value="F:ribose 1,5-bisphosphate phosphokinase activity"/>
    <property type="evidence" value="ECO:0007669"/>
    <property type="project" value="UniProtKB-UniRule"/>
</dbReference>
<dbReference type="RefSeq" id="WP_071479863.1">
    <property type="nucleotide sequence ID" value="NZ_CP024899.1"/>
</dbReference>
<accession>A0A2K8KAA3</accession>
<dbReference type="GO" id="GO:0005524">
    <property type="term" value="F:ATP binding"/>
    <property type="evidence" value="ECO:0007669"/>
    <property type="project" value="UniProtKB-KW"/>
</dbReference>
<dbReference type="STRING" id="441209.GCA_001870665_00764"/>
<name>A0A2K8KAA3_9RHOB</name>
<reference evidence="8 9" key="1">
    <citation type="submission" date="2017-11" db="EMBL/GenBank/DDBJ databases">
        <title>Revised Sequence and Annotation of the Rhodobaca barguzinensis strain alga05 Genome.</title>
        <authorList>
            <person name="Kopejtka K."/>
            <person name="Tomasch J.M."/>
            <person name="Bunk B."/>
            <person name="Koblizek M."/>
        </authorList>
    </citation>
    <scope>NUCLEOTIDE SEQUENCE [LARGE SCALE GENOMIC DNA]</scope>
    <source>
        <strain evidence="9">alga05</strain>
    </source>
</reference>
<evidence type="ECO:0000256" key="1">
    <source>
        <dbReference type="ARBA" id="ARBA00000373"/>
    </source>
</evidence>
<comment type="pathway">
    <text evidence="2 6">Metabolic intermediate biosynthesis; 5-phospho-alpha-D-ribose 1-diphosphate biosynthesis; 5-phospho-alpha-D-ribose 1-diphosphate from D-ribose 5-phosphate (route II): step 3/3.</text>
</comment>
<dbReference type="UniPathway" id="UPA00087">
    <property type="reaction ID" value="UER00175"/>
</dbReference>
<dbReference type="InterPro" id="IPR027417">
    <property type="entry name" value="P-loop_NTPase"/>
</dbReference>
<keyword evidence="4 6" id="KW-0547">Nucleotide-binding</keyword>
<dbReference type="GO" id="GO:0005829">
    <property type="term" value="C:cytosol"/>
    <property type="evidence" value="ECO:0007669"/>
    <property type="project" value="TreeGrafter"/>
</dbReference>
<dbReference type="GO" id="GO:0019634">
    <property type="term" value="P:organic phosphonate metabolic process"/>
    <property type="evidence" value="ECO:0007669"/>
    <property type="project" value="UniProtKB-UniRule"/>
</dbReference>
<keyword evidence="3 6" id="KW-0808">Transferase</keyword>
<feature type="binding site" evidence="6">
    <location>
        <begin position="10"/>
        <end position="17"/>
    </location>
    <ligand>
        <name>ATP</name>
        <dbReference type="ChEBI" id="CHEBI:30616"/>
    </ligand>
</feature>